<keyword evidence="3 7" id="KW-1133">Transmembrane helix</keyword>
<evidence type="ECO:0000256" key="2">
    <source>
        <dbReference type="ARBA" id="ARBA00022692"/>
    </source>
</evidence>
<feature type="transmembrane region" description="Helical" evidence="7">
    <location>
        <begin position="12"/>
        <end position="32"/>
    </location>
</feature>
<proteinExistence type="inferred from homology"/>
<comment type="similarity">
    <text evidence="5">Belongs to the SAT4 family.</text>
</comment>
<comment type="subcellular location">
    <subcellularLocation>
        <location evidence="1">Membrane</location>
        <topology evidence="1">Multi-pass membrane protein</topology>
    </subcellularLocation>
</comment>
<dbReference type="InterPro" id="IPR052337">
    <property type="entry name" value="SAT4-like"/>
</dbReference>
<dbReference type="OrthoDB" id="5372266at2759"/>
<feature type="region of interest" description="Disordered" evidence="6">
    <location>
        <begin position="313"/>
        <end position="344"/>
    </location>
</feature>
<keyword evidence="10" id="KW-1185">Reference proteome</keyword>
<evidence type="ECO:0000256" key="1">
    <source>
        <dbReference type="ARBA" id="ARBA00004141"/>
    </source>
</evidence>
<evidence type="ECO:0000256" key="7">
    <source>
        <dbReference type="SAM" id="Phobius"/>
    </source>
</evidence>
<evidence type="ECO:0000313" key="10">
    <source>
        <dbReference type="Proteomes" id="UP000326924"/>
    </source>
</evidence>
<gene>
    <name evidence="9" type="ORF">FN846DRAFT_177671</name>
</gene>
<evidence type="ECO:0000256" key="5">
    <source>
        <dbReference type="ARBA" id="ARBA00038359"/>
    </source>
</evidence>
<evidence type="ECO:0000313" key="9">
    <source>
        <dbReference type="EMBL" id="KAA8899250.1"/>
    </source>
</evidence>
<name>A0A5J5ER86_9PEZI</name>
<dbReference type="AlphaFoldDB" id="A0A5J5ER86"/>
<feature type="transmembrane region" description="Helical" evidence="7">
    <location>
        <begin position="92"/>
        <end position="119"/>
    </location>
</feature>
<feature type="transmembrane region" description="Helical" evidence="7">
    <location>
        <begin position="172"/>
        <end position="196"/>
    </location>
</feature>
<protein>
    <recommendedName>
        <fullName evidence="8">Rhodopsin domain-containing protein</fullName>
    </recommendedName>
</protein>
<dbReference type="InParanoid" id="A0A5J5ER86"/>
<evidence type="ECO:0000259" key="8">
    <source>
        <dbReference type="Pfam" id="PF20684"/>
    </source>
</evidence>
<dbReference type="Proteomes" id="UP000326924">
    <property type="component" value="Unassembled WGS sequence"/>
</dbReference>
<evidence type="ECO:0000256" key="4">
    <source>
        <dbReference type="ARBA" id="ARBA00023136"/>
    </source>
</evidence>
<feature type="transmembrane region" description="Helical" evidence="7">
    <location>
        <begin position="208"/>
        <end position="231"/>
    </location>
</feature>
<organism evidence="9 10">
    <name type="scientific">Sphaerosporella brunnea</name>
    <dbReference type="NCBI Taxonomy" id="1250544"/>
    <lineage>
        <taxon>Eukaryota</taxon>
        <taxon>Fungi</taxon>
        <taxon>Dikarya</taxon>
        <taxon>Ascomycota</taxon>
        <taxon>Pezizomycotina</taxon>
        <taxon>Pezizomycetes</taxon>
        <taxon>Pezizales</taxon>
        <taxon>Pyronemataceae</taxon>
        <taxon>Sphaerosporella</taxon>
    </lineage>
</organism>
<accession>A0A5J5ER86</accession>
<keyword evidence="2 7" id="KW-0812">Transmembrane</keyword>
<dbReference type="EMBL" id="VXIS01000169">
    <property type="protein sequence ID" value="KAA8899250.1"/>
    <property type="molecule type" value="Genomic_DNA"/>
</dbReference>
<evidence type="ECO:0000256" key="3">
    <source>
        <dbReference type="ARBA" id="ARBA00022989"/>
    </source>
</evidence>
<sequence length="344" mass="39015">MLVYPKSKFIAWIYFDGAFTILVLLFSGLRFYQQRKLRPLARSYVVGNVAISLSNVCITAWTIVSAFTRMEYIKWEENPVGYPPPWRKNGHFLLWLAGYWYLICLWLIKLSFISTYFRVVPHLRTWARKALYITVAYVACSFVVCVLVHSLYCRPATINWIEGPSRCSPWLSVPSLSVMTAFNMSSDIGLLIIPLLVLRELHLRKVEVFAFVFVYAIGSVSIFASLLRYIFIRIAYRNGLGVRPGDDLAESIYRSAALDEKIKIWTTVEYSTASIAFCLPSLRNMMRRGGCRAVGVQIEEREMVSSGTYVSTVGETGVTGEEEEEEEKRDGSQAELAPGIGAAR</sequence>
<feature type="transmembrane region" description="Helical" evidence="7">
    <location>
        <begin position="131"/>
        <end position="152"/>
    </location>
</feature>
<dbReference type="PANTHER" id="PTHR33048">
    <property type="entry name" value="PTH11-LIKE INTEGRAL MEMBRANE PROTEIN (AFU_ORTHOLOGUE AFUA_5G11245)"/>
    <property type="match status" value="1"/>
</dbReference>
<evidence type="ECO:0000256" key="6">
    <source>
        <dbReference type="SAM" id="MobiDB-lite"/>
    </source>
</evidence>
<feature type="transmembrane region" description="Helical" evidence="7">
    <location>
        <begin position="44"/>
        <end position="67"/>
    </location>
</feature>
<dbReference type="PANTHER" id="PTHR33048:SF47">
    <property type="entry name" value="INTEGRAL MEMBRANE PROTEIN-RELATED"/>
    <property type="match status" value="1"/>
</dbReference>
<keyword evidence="4 7" id="KW-0472">Membrane</keyword>
<comment type="caution">
    <text evidence="9">The sequence shown here is derived from an EMBL/GenBank/DDBJ whole genome shotgun (WGS) entry which is preliminary data.</text>
</comment>
<dbReference type="InterPro" id="IPR049326">
    <property type="entry name" value="Rhodopsin_dom_fungi"/>
</dbReference>
<dbReference type="GO" id="GO:0016020">
    <property type="term" value="C:membrane"/>
    <property type="evidence" value="ECO:0007669"/>
    <property type="project" value="UniProtKB-SubCell"/>
</dbReference>
<feature type="domain" description="Rhodopsin" evidence="8">
    <location>
        <begin position="91"/>
        <end position="288"/>
    </location>
</feature>
<dbReference type="Pfam" id="PF20684">
    <property type="entry name" value="Fung_rhodopsin"/>
    <property type="match status" value="1"/>
</dbReference>
<reference evidence="9 10" key="1">
    <citation type="submission" date="2019-09" db="EMBL/GenBank/DDBJ databases">
        <title>Draft genome of the ectomycorrhizal ascomycete Sphaerosporella brunnea.</title>
        <authorList>
            <consortium name="DOE Joint Genome Institute"/>
            <person name="Benucci G.M."/>
            <person name="Marozzi G."/>
            <person name="Antonielli L."/>
            <person name="Sanchez S."/>
            <person name="Marco P."/>
            <person name="Wang X."/>
            <person name="Falini L.B."/>
            <person name="Barry K."/>
            <person name="Haridas S."/>
            <person name="Lipzen A."/>
            <person name="Labutti K."/>
            <person name="Grigoriev I.V."/>
            <person name="Murat C."/>
            <person name="Martin F."/>
            <person name="Albertini E."/>
            <person name="Donnini D."/>
            <person name="Bonito G."/>
        </authorList>
    </citation>
    <scope>NUCLEOTIDE SEQUENCE [LARGE SCALE GENOMIC DNA]</scope>
    <source>
        <strain evidence="9 10">Sb_GMNB300</strain>
    </source>
</reference>